<comment type="subunit">
    <text evidence="9">Homodimer.</text>
</comment>
<comment type="catalytic activity">
    <reaction evidence="9">
        <text>Hydrolysis of (1-&gt;2)-alpha-D-(4-O-methyl)glucuronosyl links in the main chain of hardwood xylans.</text>
        <dbReference type="EC" id="3.2.1.131"/>
    </reaction>
</comment>
<dbReference type="PANTHER" id="PTHR39207">
    <property type="entry name" value="ALPHA-GLUCURONIDASE A"/>
    <property type="match status" value="1"/>
</dbReference>
<dbReference type="InterPro" id="IPR017853">
    <property type="entry name" value="GH"/>
</dbReference>
<evidence type="ECO:0000259" key="11">
    <source>
        <dbReference type="Pfam" id="PF07477"/>
    </source>
</evidence>
<dbReference type="PIRSF" id="PIRSF029900">
    <property type="entry name" value="Alpha-glucuronds"/>
    <property type="match status" value="1"/>
</dbReference>
<dbReference type="GO" id="GO:0005576">
    <property type="term" value="C:extracellular region"/>
    <property type="evidence" value="ECO:0007669"/>
    <property type="project" value="InterPro"/>
</dbReference>
<dbReference type="Proteomes" id="UP000295221">
    <property type="component" value="Unassembled WGS sequence"/>
</dbReference>
<reference evidence="13 14" key="1">
    <citation type="submission" date="2019-03" db="EMBL/GenBank/DDBJ databases">
        <title>Genomic Encyclopedia of Type Strains, Phase IV (KMG-IV): sequencing the most valuable type-strain genomes for metagenomic binning, comparative biology and taxonomic classification.</title>
        <authorList>
            <person name="Goeker M."/>
        </authorList>
    </citation>
    <scope>NUCLEOTIDE SEQUENCE [LARGE SCALE GENOMIC DNA]</scope>
    <source>
        <strain evidence="13 14">DSM 24179</strain>
    </source>
</reference>
<proteinExistence type="inferred from homology"/>
<evidence type="ECO:0000313" key="13">
    <source>
        <dbReference type="EMBL" id="TCO06100.1"/>
    </source>
</evidence>
<evidence type="ECO:0000256" key="1">
    <source>
        <dbReference type="ARBA" id="ARBA00008833"/>
    </source>
</evidence>
<evidence type="ECO:0000256" key="3">
    <source>
        <dbReference type="ARBA" id="ARBA00022801"/>
    </source>
</evidence>
<gene>
    <name evidence="13" type="ORF">EV194_11315</name>
</gene>
<keyword evidence="14" id="KW-1185">Reference proteome</keyword>
<keyword evidence="3 7" id="KW-0378">Hydrolase</keyword>
<keyword evidence="6 9" id="KW-0624">Polysaccharide degradation</keyword>
<dbReference type="InterPro" id="IPR011099">
    <property type="entry name" value="Glyco_hydro_67_C"/>
</dbReference>
<keyword evidence="5 7" id="KW-0326">Glycosidase</keyword>
<dbReference type="GO" id="GO:0033939">
    <property type="term" value="F:xylan alpha-1,2-glucuronosidase activity"/>
    <property type="evidence" value="ECO:0007669"/>
    <property type="project" value="UniProtKB-EC"/>
</dbReference>
<dbReference type="Gene3D" id="3.90.1330.10">
    <property type="entry name" value="Alpha-glucuronidase, C-terminal domain"/>
    <property type="match status" value="1"/>
</dbReference>
<sequence>MSGKICSLLVLFFLLPNVILAESGEKLWLRYLPLDNAKVVDYTNAIRSLIVAGDDAVISAAAEEFQMAFNGLTGNDLRKVNRPGAGALLIGTAENRLIRDLELSKDLEKCGPEGYIIRTVPVRNGQMTVIAANTSAGVLYGTFDLIRRMQTGESIAKLEVIESPAFKIRVLNHWDNLNGTVERGYAGHSIWFNRPEDWSVRSAQYKFYARANASVGINGTVINNVNADPNVLTAEYIEKYARIADIFRPYNMKIYMSVNFASPAVIGGLENSDPFNPAVQQWWKDKAAEIYQSIPDFGGFLVKANSEGQPGPMDYGRTHKDGANMMAKALQAHNGIVMWRAFVYEPGDDERSVQAYNEFMPFDGEFEDNVIVQVKNGPVDFMPRESFSPLFGGMQKSPVMIEFQITQEYLGHSNHLAYLSTMWKEVLDAETFAKGVGSSVAKTTDGTLFNHELTAISAVSNIGRDINWTGHHFGQSNWYAFGRLAWDYDLLSEDIAEEWVKMTFAHDQKFVEPVVDIMMRSREAVVNYMNPLGLHHIMGWDHHFGPEPWTDIPGAREDWLPRYYHNASEFGIGFDRTTNGSNLVSQYHSPLNKIYNDPLLVPENLLLWFHHLPWNYRLQNGLKLWDAMVYKYYEGVDEARLFQNIWDRLEGYIDDRRFKEIQFKLKLQTTEAIWWRDACVLYFQTYSNLPIPSELERPIHDLDELKELKFDMKHHN</sequence>
<dbReference type="Pfam" id="PF07477">
    <property type="entry name" value="Glyco_hydro_67C"/>
    <property type="match status" value="1"/>
</dbReference>
<comment type="similarity">
    <text evidence="1 7 9">Belongs to the glycosyl hydrolase 67 family.</text>
</comment>
<dbReference type="GO" id="GO:0045493">
    <property type="term" value="P:xylan catabolic process"/>
    <property type="evidence" value="ECO:0007669"/>
    <property type="project" value="UniProtKB-KW"/>
</dbReference>
<evidence type="ECO:0000256" key="5">
    <source>
        <dbReference type="ARBA" id="ARBA00023295"/>
    </source>
</evidence>
<dbReference type="InterPro" id="IPR005154">
    <property type="entry name" value="Glyco_hydro_67_aGlcAse_N"/>
</dbReference>
<dbReference type="AlphaFoldDB" id="A0A4R2GDW0"/>
<feature type="domain" description="Glycosyl hydrolase family 67 C-terminal" evidence="11">
    <location>
        <begin position="469"/>
        <end position="694"/>
    </location>
</feature>
<evidence type="ECO:0000256" key="8">
    <source>
        <dbReference type="PIRSR" id="PIRSR029900-1"/>
    </source>
</evidence>
<dbReference type="InterPro" id="IPR011395">
    <property type="entry name" value="Glyco_hydro_67_aGlcAse"/>
</dbReference>
<organism evidence="13 14">
    <name type="scientific">Natronoflexus pectinivorans</name>
    <dbReference type="NCBI Taxonomy" id="682526"/>
    <lineage>
        <taxon>Bacteria</taxon>
        <taxon>Pseudomonadati</taxon>
        <taxon>Bacteroidota</taxon>
        <taxon>Bacteroidia</taxon>
        <taxon>Marinilabiliales</taxon>
        <taxon>Marinilabiliaceae</taxon>
        <taxon>Natronoflexus</taxon>
    </lineage>
</organism>
<dbReference type="Gene3D" id="3.30.379.10">
    <property type="entry name" value="Chitobiase/beta-hexosaminidase domain 2-like"/>
    <property type="match status" value="1"/>
</dbReference>
<keyword evidence="4 9" id="KW-0119">Carbohydrate metabolism</keyword>
<dbReference type="OrthoDB" id="339499at2"/>
<feature type="active site" description="Proton donor" evidence="8">
    <location>
        <position position="307"/>
    </location>
</feature>
<dbReference type="SUPFAM" id="SSF51445">
    <property type="entry name" value="(Trans)glycosidases"/>
    <property type="match status" value="1"/>
</dbReference>
<evidence type="ECO:0000256" key="4">
    <source>
        <dbReference type="ARBA" id="ARBA00023277"/>
    </source>
</evidence>
<evidence type="ECO:0000256" key="7">
    <source>
        <dbReference type="PIRNR" id="PIRNR029900"/>
    </source>
</evidence>
<evidence type="ECO:0000256" key="6">
    <source>
        <dbReference type="ARBA" id="ARBA00023326"/>
    </source>
</evidence>
<dbReference type="Pfam" id="PF03648">
    <property type="entry name" value="Glyco_hydro_67N"/>
    <property type="match status" value="1"/>
</dbReference>
<keyword evidence="2 7" id="KW-0858">Xylan degradation</keyword>
<dbReference type="InterPro" id="IPR011100">
    <property type="entry name" value="Glyco_hydro_67_cat"/>
</dbReference>
<name>A0A4R2GDW0_9BACT</name>
<dbReference type="RefSeq" id="WP_132434680.1">
    <property type="nucleotide sequence ID" value="NZ_SLWK01000013.1"/>
</dbReference>
<feature type="active site" description="Proton acceptor" evidence="8">
    <location>
        <position position="408"/>
    </location>
</feature>
<dbReference type="EC" id="3.2.1.131" evidence="9"/>
<dbReference type="EMBL" id="SLWK01000013">
    <property type="protein sequence ID" value="TCO06100.1"/>
    <property type="molecule type" value="Genomic_DNA"/>
</dbReference>
<dbReference type="Pfam" id="PF07488">
    <property type="entry name" value="Glyco_hydro_67M"/>
    <property type="match status" value="1"/>
</dbReference>
<feature type="active site" description="Proton acceptor" evidence="8">
    <location>
        <position position="380"/>
    </location>
</feature>
<evidence type="ECO:0000256" key="9">
    <source>
        <dbReference type="RuleBase" id="RU361198"/>
    </source>
</evidence>
<evidence type="ECO:0000313" key="14">
    <source>
        <dbReference type="Proteomes" id="UP000295221"/>
    </source>
</evidence>
<dbReference type="InterPro" id="IPR029018">
    <property type="entry name" value="Hex-like_dom2"/>
</dbReference>
<evidence type="ECO:0000256" key="2">
    <source>
        <dbReference type="ARBA" id="ARBA00022651"/>
    </source>
</evidence>
<feature type="domain" description="Glycosyl hydrolase family 67 catalytic" evidence="12">
    <location>
        <begin position="149"/>
        <end position="468"/>
    </location>
</feature>
<dbReference type="PANTHER" id="PTHR39207:SF1">
    <property type="entry name" value="ALPHA-GLUCURONIDASE A"/>
    <property type="match status" value="1"/>
</dbReference>
<dbReference type="GO" id="GO:0046559">
    <property type="term" value="F:alpha-glucuronidase activity"/>
    <property type="evidence" value="ECO:0007669"/>
    <property type="project" value="InterPro"/>
</dbReference>
<protein>
    <recommendedName>
        <fullName evidence="9">Xylan alpha-1,2-glucuronidase</fullName>
        <ecNumber evidence="9">3.2.1.131</ecNumber>
    </recommendedName>
</protein>
<evidence type="ECO:0000259" key="12">
    <source>
        <dbReference type="Pfam" id="PF07488"/>
    </source>
</evidence>
<evidence type="ECO:0000259" key="10">
    <source>
        <dbReference type="Pfam" id="PF03648"/>
    </source>
</evidence>
<feature type="domain" description="Alpha glucuronidase N-terminal" evidence="10">
    <location>
        <begin position="27"/>
        <end position="145"/>
    </location>
</feature>
<dbReference type="InterPro" id="IPR037054">
    <property type="entry name" value="A-glucoronidase_C_sf"/>
</dbReference>
<dbReference type="SUPFAM" id="SSF55545">
    <property type="entry name" value="beta-N-acetylhexosaminidase-like domain"/>
    <property type="match status" value="1"/>
</dbReference>
<comment type="caution">
    <text evidence="13">The sequence shown here is derived from an EMBL/GenBank/DDBJ whole genome shotgun (WGS) entry which is preliminary data.</text>
</comment>
<dbReference type="Gene3D" id="3.20.20.80">
    <property type="entry name" value="Glycosidases"/>
    <property type="match status" value="1"/>
</dbReference>
<accession>A0A4R2GDW0</accession>